<keyword evidence="8" id="KW-1185">Reference proteome</keyword>
<sequence>MQIANHIARFFQLVFSIVVLILSIILSRHQYYGKVPSQTSFAAFAGALGIIAAIVGIASLFIQRLKGVISWVLDGVTSIALLAAGIAYAVALRGTNCDDTKVGGSTWDNPLISGGCYYDDDGTKWCHEHGVVKKRCTRATADAAFMFLACIACYGALAASYFTRNR</sequence>
<name>A0A1V6TBF2_9EURO</name>
<evidence type="ECO:0000256" key="1">
    <source>
        <dbReference type="ARBA" id="ARBA00004141"/>
    </source>
</evidence>
<dbReference type="InterPro" id="IPR008253">
    <property type="entry name" value="Marvel"/>
</dbReference>
<feature type="transmembrane region" description="Helical" evidence="5">
    <location>
        <begin position="6"/>
        <end position="27"/>
    </location>
</feature>
<keyword evidence="3 5" id="KW-1133">Transmembrane helix</keyword>
<feature type="transmembrane region" description="Helical" evidence="5">
    <location>
        <begin position="143"/>
        <end position="162"/>
    </location>
</feature>
<dbReference type="OrthoDB" id="2017497at2759"/>
<dbReference type="STRING" id="303698.A0A1V6TBF2"/>
<dbReference type="GO" id="GO:0070941">
    <property type="term" value="P:eisosome assembly"/>
    <property type="evidence" value="ECO:0007669"/>
    <property type="project" value="TreeGrafter"/>
</dbReference>
<comment type="caution">
    <text evidence="7">The sequence shown here is derived from an EMBL/GenBank/DDBJ whole genome shotgun (WGS) entry which is preliminary data.</text>
</comment>
<protein>
    <recommendedName>
        <fullName evidence="6">MARVEL domain-containing protein</fullName>
    </recommendedName>
</protein>
<evidence type="ECO:0000259" key="6">
    <source>
        <dbReference type="Pfam" id="PF01284"/>
    </source>
</evidence>
<evidence type="ECO:0000256" key="4">
    <source>
        <dbReference type="ARBA" id="ARBA00023136"/>
    </source>
</evidence>
<feature type="transmembrane region" description="Helical" evidence="5">
    <location>
        <begin position="68"/>
        <end position="91"/>
    </location>
</feature>
<feature type="domain" description="MARVEL" evidence="6">
    <location>
        <begin position="7"/>
        <end position="155"/>
    </location>
</feature>
<dbReference type="GO" id="GO:0032126">
    <property type="term" value="C:eisosome"/>
    <property type="evidence" value="ECO:0007669"/>
    <property type="project" value="TreeGrafter"/>
</dbReference>
<dbReference type="PANTHER" id="PTHR28165">
    <property type="entry name" value="NON-CLASSICAL EXPORT PROTEIN 2-RELATED"/>
    <property type="match status" value="1"/>
</dbReference>
<dbReference type="EMBL" id="MLKD01000008">
    <property type="protein sequence ID" value="OQE23647.1"/>
    <property type="molecule type" value="Genomic_DNA"/>
</dbReference>
<dbReference type="GO" id="GO:0005886">
    <property type="term" value="C:plasma membrane"/>
    <property type="evidence" value="ECO:0007669"/>
    <property type="project" value="TreeGrafter"/>
</dbReference>
<keyword evidence="4 5" id="KW-0472">Membrane</keyword>
<evidence type="ECO:0000313" key="8">
    <source>
        <dbReference type="Proteomes" id="UP000191285"/>
    </source>
</evidence>
<accession>A0A1V6TBF2</accession>
<proteinExistence type="predicted"/>
<dbReference type="InterPro" id="IPR052649">
    <property type="entry name" value="NCE102-like"/>
</dbReference>
<feature type="transmembrane region" description="Helical" evidence="5">
    <location>
        <begin position="39"/>
        <end position="62"/>
    </location>
</feature>
<dbReference type="GO" id="GO:0072659">
    <property type="term" value="P:protein localization to plasma membrane"/>
    <property type="evidence" value="ECO:0007669"/>
    <property type="project" value="TreeGrafter"/>
</dbReference>
<dbReference type="Proteomes" id="UP000191285">
    <property type="component" value="Unassembled WGS sequence"/>
</dbReference>
<evidence type="ECO:0000256" key="3">
    <source>
        <dbReference type="ARBA" id="ARBA00022989"/>
    </source>
</evidence>
<dbReference type="AlphaFoldDB" id="A0A1V6TBF2"/>
<evidence type="ECO:0000256" key="2">
    <source>
        <dbReference type="ARBA" id="ARBA00022692"/>
    </source>
</evidence>
<evidence type="ECO:0000313" key="7">
    <source>
        <dbReference type="EMBL" id="OQE23647.1"/>
    </source>
</evidence>
<comment type="subcellular location">
    <subcellularLocation>
        <location evidence="1">Membrane</location>
        <topology evidence="1">Multi-pass membrane protein</topology>
    </subcellularLocation>
</comment>
<gene>
    <name evidence="7" type="ORF">PENSTE_c008G07705</name>
</gene>
<keyword evidence="2 5" id="KW-0812">Transmembrane</keyword>
<reference evidence="8" key="1">
    <citation type="journal article" date="2017" name="Nat. Microbiol.">
        <title>Global analysis of biosynthetic gene clusters reveals vast potential of secondary metabolite production in Penicillium species.</title>
        <authorList>
            <person name="Nielsen J.C."/>
            <person name="Grijseels S."/>
            <person name="Prigent S."/>
            <person name="Ji B."/>
            <person name="Dainat J."/>
            <person name="Nielsen K.F."/>
            <person name="Frisvad J.C."/>
            <person name="Workman M."/>
            <person name="Nielsen J."/>
        </authorList>
    </citation>
    <scope>NUCLEOTIDE SEQUENCE [LARGE SCALE GENOMIC DNA]</scope>
    <source>
        <strain evidence="8">IBT 24891</strain>
    </source>
</reference>
<dbReference type="PANTHER" id="PTHR28165:SF2">
    <property type="entry name" value="MARVEL DOMAIN-CONTAINING PROTEIN"/>
    <property type="match status" value="1"/>
</dbReference>
<evidence type="ECO:0000256" key="5">
    <source>
        <dbReference type="SAM" id="Phobius"/>
    </source>
</evidence>
<organism evidence="7 8">
    <name type="scientific">Penicillium steckii</name>
    <dbReference type="NCBI Taxonomy" id="303698"/>
    <lineage>
        <taxon>Eukaryota</taxon>
        <taxon>Fungi</taxon>
        <taxon>Dikarya</taxon>
        <taxon>Ascomycota</taxon>
        <taxon>Pezizomycotina</taxon>
        <taxon>Eurotiomycetes</taxon>
        <taxon>Eurotiomycetidae</taxon>
        <taxon>Eurotiales</taxon>
        <taxon>Aspergillaceae</taxon>
        <taxon>Penicillium</taxon>
    </lineage>
</organism>
<dbReference type="Pfam" id="PF01284">
    <property type="entry name" value="MARVEL"/>
    <property type="match status" value="1"/>
</dbReference>